<organism evidence="1 2">
    <name type="scientific">Lysobacter gummosus</name>
    <dbReference type="NCBI Taxonomy" id="262324"/>
    <lineage>
        <taxon>Bacteria</taxon>
        <taxon>Pseudomonadati</taxon>
        <taxon>Pseudomonadota</taxon>
        <taxon>Gammaproteobacteria</taxon>
        <taxon>Lysobacterales</taxon>
        <taxon>Lysobacteraceae</taxon>
        <taxon>Lysobacter</taxon>
    </lineage>
</organism>
<dbReference type="RefSeq" id="WP_187313108.1">
    <property type="nucleotide sequence ID" value="NZ_CP011131.1"/>
</dbReference>
<name>A0ABY3XB02_9GAMM</name>
<evidence type="ECO:0000313" key="2">
    <source>
        <dbReference type="Proteomes" id="UP000829194"/>
    </source>
</evidence>
<keyword evidence="2" id="KW-1185">Reference proteome</keyword>
<dbReference type="EMBL" id="CP093547">
    <property type="protein sequence ID" value="UNP29807.1"/>
    <property type="molecule type" value="Genomic_DNA"/>
</dbReference>
<reference evidence="1 2" key="1">
    <citation type="submission" date="2022-03" db="EMBL/GenBank/DDBJ databases">
        <title>Complete genome sequence of Lysobacter capsici VKM B-2533 and Lysobacter gummosus 10.1.1, promising sources of lytic agents.</title>
        <authorList>
            <person name="Tarlachkov S.V."/>
            <person name="Kudryakova I.V."/>
            <person name="Afoshin A.S."/>
            <person name="Leontyevskaya E.A."/>
            <person name="Leontyevskaya N.V."/>
        </authorList>
    </citation>
    <scope>NUCLEOTIDE SEQUENCE [LARGE SCALE GENOMIC DNA]</scope>
    <source>
        <strain evidence="1 2">10.1.1</strain>
    </source>
</reference>
<evidence type="ECO:0000313" key="1">
    <source>
        <dbReference type="EMBL" id="UNP29807.1"/>
    </source>
</evidence>
<gene>
    <name evidence="1" type="ORF">MOV92_00525</name>
</gene>
<dbReference type="Proteomes" id="UP000829194">
    <property type="component" value="Chromosome"/>
</dbReference>
<accession>A0ABY3XB02</accession>
<proteinExistence type="predicted"/>
<dbReference type="PROSITE" id="PS51257">
    <property type="entry name" value="PROKAR_LIPOPROTEIN"/>
    <property type="match status" value="1"/>
</dbReference>
<sequence length="51" mass="5304">MFRKFSLCLSIGLVVLLTGCDPPPALDGVTKAPVHIDLKADTPAVPGETQA</sequence>
<evidence type="ECO:0008006" key="3">
    <source>
        <dbReference type="Google" id="ProtNLM"/>
    </source>
</evidence>
<protein>
    <recommendedName>
        <fullName evidence="3">Lipoprotein</fullName>
    </recommendedName>
</protein>